<dbReference type="EMBL" id="JBELPZ010000009">
    <property type="protein sequence ID" value="MFL9844752.1"/>
    <property type="molecule type" value="Genomic_DNA"/>
</dbReference>
<gene>
    <name evidence="1" type="ORF">ABS766_10020</name>
</gene>
<organism evidence="1 2">
    <name type="scientific">Flavobacterium rhizosphaerae</name>
    <dbReference type="NCBI Taxonomy" id="3163298"/>
    <lineage>
        <taxon>Bacteria</taxon>
        <taxon>Pseudomonadati</taxon>
        <taxon>Bacteroidota</taxon>
        <taxon>Flavobacteriia</taxon>
        <taxon>Flavobacteriales</taxon>
        <taxon>Flavobacteriaceae</taxon>
        <taxon>Flavobacterium</taxon>
    </lineage>
</organism>
<name>A0ABW8YXS8_9FLAO</name>
<protein>
    <submittedName>
        <fullName evidence="1">Uncharacterized protein</fullName>
    </submittedName>
</protein>
<evidence type="ECO:0000313" key="1">
    <source>
        <dbReference type="EMBL" id="MFL9844752.1"/>
    </source>
</evidence>
<reference evidence="1 2" key="1">
    <citation type="submission" date="2024-06" db="EMBL/GenBank/DDBJ databases">
        <authorList>
            <person name="Kaempfer P."/>
            <person name="Viver T."/>
        </authorList>
    </citation>
    <scope>NUCLEOTIDE SEQUENCE [LARGE SCALE GENOMIC DNA]</scope>
    <source>
        <strain evidence="1 2">ST-119</strain>
    </source>
</reference>
<sequence>MPEHLGECEGQQYVEMCGLLYRYMEGEITFADVKVHAVYKLLNLKPSGRTLMPAEEEDKWSNIYKMSELIESFFEERNGRKIMRVDYFHNPVPRFRPLWKYYYGPADAMANITFGEYLDCLRLFMEHGCSRNEKHLYLMAAILYRKAKPLPWLQKMLPGYKGDIRRKYNEHTAEEQARSAFKYCPKGFIYGVYLMFASFQKFITTAVVPWGGRNLDLSILFDESEGEFKEAVPGLGMDGVAYALAENGQLGNFDKVRNTNLWEVFMLLYHLKKNELDRKLNEKHQKS</sequence>
<dbReference type="Proteomes" id="UP001629156">
    <property type="component" value="Unassembled WGS sequence"/>
</dbReference>
<dbReference type="RefSeq" id="WP_408085009.1">
    <property type="nucleotide sequence ID" value="NZ_JBELPZ010000009.1"/>
</dbReference>
<comment type="caution">
    <text evidence="1">The sequence shown here is derived from an EMBL/GenBank/DDBJ whole genome shotgun (WGS) entry which is preliminary data.</text>
</comment>
<accession>A0ABW8YXS8</accession>
<keyword evidence="2" id="KW-1185">Reference proteome</keyword>
<evidence type="ECO:0000313" key="2">
    <source>
        <dbReference type="Proteomes" id="UP001629156"/>
    </source>
</evidence>
<proteinExistence type="predicted"/>